<organism evidence="4 5">
    <name type="scientific">Paracraurococcus lichenis</name>
    <dbReference type="NCBI Taxonomy" id="3064888"/>
    <lineage>
        <taxon>Bacteria</taxon>
        <taxon>Pseudomonadati</taxon>
        <taxon>Pseudomonadota</taxon>
        <taxon>Alphaproteobacteria</taxon>
        <taxon>Acetobacterales</taxon>
        <taxon>Roseomonadaceae</taxon>
        <taxon>Paracraurococcus</taxon>
    </lineage>
</organism>
<name>A0ABT9DSV5_9PROT</name>
<reference evidence="4 5" key="1">
    <citation type="submission" date="2023-08" db="EMBL/GenBank/DDBJ databases">
        <title>The draft genome sequence of Paracraurococcus sp. LOR1-02.</title>
        <authorList>
            <person name="Kingkaew E."/>
            <person name="Tanasupawat S."/>
        </authorList>
    </citation>
    <scope>NUCLEOTIDE SEQUENCE [LARGE SCALE GENOMIC DNA]</scope>
    <source>
        <strain evidence="4 5">LOR1-02</strain>
    </source>
</reference>
<dbReference type="SUPFAM" id="SSF51735">
    <property type="entry name" value="NAD(P)-binding Rossmann-fold domains"/>
    <property type="match status" value="1"/>
</dbReference>
<feature type="domain" description="NAD-dependent epimerase/dehydratase" evidence="3">
    <location>
        <begin position="6"/>
        <end position="203"/>
    </location>
</feature>
<keyword evidence="5" id="KW-1185">Reference proteome</keyword>
<comment type="caution">
    <text evidence="4">The sequence shown here is derived from an EMBL/GenBank/DDBJ whole genome shotgun (WGS) entry which is preliminary data.</text>
</comment>
<evidence type="ECO:0000256" key="2">
    <source>
        <dbReference type="ARBA" id="ARBA00007637"/>
    </source>
</evidence>
<dbReference type="EMBL" id="JAUTWS010000001">
    <property type="protein sequence ID" value="MDO9706984.1"/>
    <property type="molecule type" value="Genomic_DNA"/>
</dbReference>
<proteinExistence type="inferred from homology"/>
<sequence length="295" mass="31587">MAERLLLTGATGFVGRALLAPLAARGFELHAVARHAGEGAATWHSADLMDEGAMRALLRDVRPAVLVHAAWYVTHGRFWTAPENADWVEASTALGESFAEFGGRRLIGLGTCAEYDWNGEGRAPWAESRRIAPATPYGRAKAELCARWLALGVRCGPSVAWARLFHLFGPGEHPERLVPAVMRALLEGREAATGSGRPVRDFASTPWLGRALAALTASGVTGPVNLASGRPVAIRAVVKTIARIAGRPDLLRLGSLPDRAGEPPFIAADTTRLREEVGFAEPFDLEAELRLLLPA</sequence>
<dbReference type="InterPro" id="IPR036291">
    <property type="entry name" value="NAD(P)-bd_dom_sf"/>
</dbReference>
<dbReference type="PANTHER" id="PTHR43000">
    <property type="entry name" value="DTDP-D-GLUCOSE 4,6-DEHYDRATASE-RELATED"/>
    <property type="match status" value="1"/>
</dbReference>
<dbReference type="Proteomes" id="UP001243009">
    <property type="component" value="Unassembled WGS sequence"/>
</dbReference>
<evidence type="ECO:0000259" key="3">
    <source>
        <dbReference type="Pfam" id="PF01370"/>
    </source>
</evidence>
<protein>
    <submittedName>
        <fullName evidence="4">NAD(P)-dependent oxidoreductase</fullName>
    </submittedName>
</protein>
<comment type="similarity">
    <text evidence="2">Belongs to the NAD(P)-dependent epimerase/dehydratase family.</text>
</comment>
<dbReference type="Pfam" id="PF01370">
    <property type="entry name" value="Epimerase"/>
    <property type="match status" value="1"/>
</dbReference>
<evidence type="ECO:0000256" key="1">
    <source>
        <dbReference type="ARBA" id="ARBA00005125"/>
    </source>
</evidence>
<dbReference type="RefSeq" id="WP_305101852.1">
    <property type="nucleotide sequence ID" value="NZ_JAUTWS010000001.1"/>
</dbReference>
<dbReference type="InterPro" id="IPR001509">
    <property type="entry name" value="Epimerase_deHydtase"/>
</dbReference>
<accession>A0ABT9DSV5</accession>
<comment type="pathway">
    <text evidence="1">Bacterial outer membrane biogenesis; LPS O-antigen biosynthesis.</text>
</comment>
<evidence type="ECO:0000313" key="4">
    <source>
        <dbReference type="EMBL" id="MDO9706984.1"/>
    </source>
</evidence>
<evidence type="ECO:0000313" key="5">
    <source>
        <dbReference type="Proteomes" id="UP001243009"/>
    </source>
</evidence>
<gene>
    <name evidence="4" type="ORF">Q7A36_01430</name>
</gene>
<dbReference type="Gene3D" id="3.40.50.720">
    <property type="entry name" value="NAD(P)-binding Rossmann-like Domain"/>
    <property type="match status" value="1"/>
</dbReference>